<feature type="chain" id="PRO_5026984152" evidence="1">
    <location>
        <begin position="35"/>
        <end position="84"/>
    </location>
</feature>
<reference evidence="2" key="1">
    <citation type="submission" date="2020-02" db="EMBL/GenBank/DDBJ databases">
        <authorList>
            <person name="Meier V. D."/>
        </authorList>
    </citation>
    <scope>NUCLEOTIDE SEQUENCE</scope>
    <source>
        <strain evidence="2">AVDCRST_MAG88</strain>
    </source>
</reference>
<proteinExistence type="predicted"/>
<dbReference type="AlphaFoldDB" id="A0A6J4UI33"/>
<gene>
    <name evidence="2" type="ORF">AVDCRST_MAG88-613</name>
</gene>
<dbReference type="EMBL" id="CADCWM010000204">
    <property type="protein sequence ID" value="CAA9548706.1"/>
    <property type="molecule type" value="Genomic_DNA"/>
</dbReference>
<organism evidence="2">
    <name type="scientific">uncultured Thermomicrobiales bacterium</name>
    <dbReference type="NCBI Taxonomy" id="1645740"/>
    <lineage>
        <taxon>Bacteria</taxon>
        <taxon>Pseudomonadati</taxon>
        <taxon>Thermomicrobiota</taxon>
        <taxon>Thermomicrobia</taxon>
        <taxon>Thermomicrobiales</taxon>
        <taxon>environmental samples</taxon>
    </lineage>
</organism>
<accession>A0A6J4UI33</accession>
<evidence type="ECO:0000256" key="1">
    <source>
        <dbReference type="SAM" id="SignalP"/>
    </source>
</evidence>
<protein>
    <submittedName>
        <fullName evidence="2">Uncharacterized protein</fullName>
    </submittedName>
</protein>
<name>A0A6J4UI33_9BACT</name>
<evidence type="ECO:0000313" key="2">
    <source>
        <dbReference type="EMBL" id="CAA9548706.1"/>
    </source>
</evidence>
<feature type="signal peptide" evidence="1">
    <location>
        <begin position="1"/>
        <end position="34"/>
    </location>
</feature>
<sequence>MTHFKRFGRLRQRGRTYAAAALLNLALVNTTLTAPERPPAAQTRIVTAARRFRDTELVALAGGETGVLSLPLELGGSGTTFGAN</sequence>
<keyword evidence="1" id="KW-0732">Signal</keyword>